<keyword evidence="1" id="KW-1133">Transmembrane helix</keyword>
<reference evidence="4" key="2">
    <citation type="submission" date="2019-06" db="EMBL/GenBank/DDBJ databases">
        <title>Mitochondrial genome of Tetrahymena rostrata TRAUS.</title>
        <authorList>
            <person name="Watt A.E."/>
            <person name="Billman-Jacobe H."/>
            <person name="Young N.D."/>
        </authorList>
    </citation>
    <scope>NUCLEOTIDE SEQUENCE</scope>
    <source>
        <strain evidence="4">TRAUS</strain>
    </source>
</reference>
<dbReference type="EMBL" id="MG744346">
    <property type="protein sequence ID" value="QBI37890.1"/>
    <property type="molecule type" value="Genomic_DNA"/>
</dbReference>
<dbReference type="Pfam" id="PF00361">
    <property type="entry name" value="Proton_antipo_M"/>
    <property type="match status" value="1"/>
</dbReference>
<feature type="transmembrane region" description="Helical" evidence="1">
    <location>
        <begin position="310"/>
        <end position="327"/>
    </location>
</feature>
<gene>
    <name evidence="4" type="primary">ymf65</name>
</gene>
<evidence type="ECO:0000313" key="4">
    <source>
        <dbReference type="EMBL" id="QGS65267.1"/>
    </source>
</evidence>
<protein>
    <submittedName>
        <fullName evidence="4">Ymf65</fullName>
    </submittedName>
</protein>
<name>A0A650DE37_TETRO</name>
<keyword evidence="4" id="KW-0496">Mitochondrion</keyword>
<keyword evidence="1" id="KW-0472">Membrane</keyword>
<reference evidence="3" key="1">
    <citation type="submission" date="2018-01" db="EMBL/GenBank/DDBJ databases">
        <title>Mitochondrial genome sequences of Tetrahymena rostrata.</title>
        <authorList>
            <person name="Billman-Jacobe H."/>
            <person name="Young N."/>
        </authorList>
    </citation>
    <scope>NUCLEOTIDE SEQUENCE</scope>
    <source>
        <strain evidence="3">TRAUS</strain>
    </source>
</reference>
<proteinExistence type="predicted"/>
<evidence type="ECO:0000313" key="3">
    <source>
        <dbReference type="EMBL" id="QBI37890.1"/>
    </source>
</evidence>
<feature type="transmembrane region" description="Helical" evidence="1">
    <location>
        <begin position="96"/>
        <end position="113"/>
    </location>
</feature>
<feature type="transmembrane region" description="Helical" evidence="1">
    <location>
        <begin position="125"/>
        <end position="144"/>
    </location>
</feature>
<dbReference type="EMBL" id="MN025427">
    <property type="protein sequence ID" value="QGS65267.1"/>
    <property type="molecule type" value="Genomic_DNA"/>
</dbReference>
<geneLocation type="mitochondrion" evidence="4"/>
<feature type="transmembrane region" description="Helical" evidence="1">
    <location>
        <begin position="242"/>
        <end position="262"/>
    </location>
</feature>
<feature type="transmembrane region" description="Helical" evidence="1">
    <location>
        <begin position="6"/>
        <end position="28"/>
    </location>
</feature>
<feature type="transmembrane region" description="Helical" evidence="1">
    <location>
        <begin position="58"/>
        <end position="76"/>
    </location>
</feature>
<evidence type="ECO:0000259" key="2">
    <source>
        <dbReference type="Pfam" id="PF00361"/>
    </source>
</evidence>
<accession>A0A650DE37</accession>
<feature type="transmembrane region" description="Helical" evidence="1">
    <location>
        <begin position="193"/>
        <end position="217"/>
    </location>
</feature>
<dbReference type="InterPro" id="IPR001750">
    <property type="entry name" value="ND/Mrp_TM"/>
</dbReference>
<sequence>MLLGLLVSDYILFLPITINLINYWVIFFKNNLSQLNKKNNWDKSISVKNIIVRQNPSFVIRVNIVFNSMMFLYLYVFSGYSTTFWWSHFKINNYLLYLYMLIILINNYFLYITEKHIKISNKYSVDFIFSIINITLFIPLIFLANTLFTFFFLIELVSCSIFYKFIVSKIYFKNKNTNDNYFSIFSKNYLNVLFYQYWSSFFSSVLIIFSFFFFYTYTGTTEWSIMNFIISSNSQINYNKNYISTIIICIVFIIGFVIKLGIAPIQLYKIEVYKGLPFLSIFFYTTFYFLIFFLFFSLLFIYYLSSLNNFYWIILFIISIIGLFYILSILFDINLFKSFLAYSTIINSVSFILLLLSIIF</sequence>
<dbReference type="AlphaFoldDB" id="A0A650DE37"/>
<feature type="transmembrane region" description="Helical" evidence="1">
    <location>
        <begin position="339"/>
        <end position="359"/>
    </location>
</feature>
<evidence type="ECO:0000256" key="1">
    <source>
        <dbReference type="SAM" id="Phobius"/>
    </source>
</evidence>
<feature type="domain" description="NADH:quinone oxidoreductase/Mrp antiporter transmembrane" evidence="2">
    <location>
        <begin position="195"/>
        <end position="354"/>
    </location>
</feature>
<feature type="transmembrane region" description="Helical" evidence="1">
    <location>
        <begin position="282"/>
        <end position="304"/>
    </location>
</feature>
<keyword evidence="1" id="KW-0812">Transmembrane</keyword>
<organism evidence="4">
    <name type="scientific">Tetrahymena rostrata</name>
    <dbReference type="NCBI Taxonomy" id="5909"/>
    <lineage>
        <taxon>Eukaryota</taxon>
        <taxon>Sar</taxon>
        <taxon>Alveolata</taxon>
        <taxon>Ciliophora</taxon>
        <taxon>Intramacronucleata</taxon>
        <taxon>Oligohymenophorea</taxon>
        <taxon>Hymenostomatida</taxon>
        <taxon>Tetrahymenina</taxon>
        <taxon>Tetrahymenidae</taxon>
        <taxon>Tetrahymena</taxon>
    </lineage>
</organism>